<gene>
    <name evidence="2" type="ORF">GOB87_03185</name>
</gene>
<accession>A0A967BAX7</accession>
<organism evidence="2 3">
    <name type="scientific">Acetobacter estunensis</name>
    <dbReference type="NCBI Taxonomy" id="104097"/>
    <lineage>
        <taxon>Bacteria</taxon>
        <taxon>Pseudomonadati</taxon>
        <taxon>Pseudomonadota</taxon>
        <taxon>Alphaproteobacteria</taxon>
        <taxon>Acetobacterales</taxon>
        <taxon>Acetobacteraceae</taxon>
        <taxon>Acetobacter</taxon>
    </lineage>
</organism>
<sequence>MKMKIFRISHFFDENTDYISNDVFSDFIIGKKSKENSFIGDLDCEDNISNQETHSEMRAHYYVWKNLMSDYDYIGFEHYRRILYLDPFPLKFIMNKYPRLLFLRKLIEKNQQQEIFHDKISFNNALEIRKEKNFHIIEPLKEKVSSYDIICIRSQNISTKSEFCDDTLLEHCIVSCSYFHNKPMLIDFNHTTTNYRCSFIMKKDLFDEYMHFWHEVMKNLQKSLNVYPRELGYYSEKLFSYYVFQKKMENSLIKVTYVPMLSI</sequence>
<evidence type="ECO:0000313" key="3">
    <source>
        <dbReference type="Proteomes" id="UP000597459"/>
    </source>
</evidence>
<dbReference type="InterPro" id="IPR025536">
    <property type="entry name" value="DUF4422"/>
</dbReference>
<reference evidence="2" key="1">
    <citation type="submission" date="2019-11" db="EMBL/GenBank/DDBJ databases">
        <title>Description of new Acetobacter species.</title>
        <authorList>
            <person name="Cleenwerck I."/>
            <person name="Sombolestani A.S."/>
        </authorList>
    </citation>
    <scope>NUCLEOTIDE SEQUENCE</scope>
    <source>
        <strain evidence="2">LMG 1626</strain>
    </source>
</reference>
<feature type="domain" description="DUF4422" evidence="1">
    <location>
        <begin position="14"/>
        <end position="246"/>
    </location>
</feature>
<dbReference type="EMBL" id="WOTH01000004">
    <property type="protein sequence ID" value="NHO52967.1"/>
    <property type="molecule type" value="Genomic_DNA"/>
</dbReference>
<evidence type="ECO:0000313" key="2">
    <source>
        <dbReference type="EMBL" id="NHO52967.1"/>
    </source>
</evidence>
<protein>
    <submittedName>
        <fullName evidence="2">DUF4422 domain-containing protein</fullName>
    </submittedName>
</protein>
<keyword evidence="3" id="KW-1185">Reference proteome</keyword>
<comment type="caution">
    <text evidence="2">The sequence shown here is derived from an EMBL/GenBank/DDBJ whole genome shotgun (WGS) entry which is preliminary data.</text>
</comment>
<dbReference type="Pfam" id="PF14393">
    <property type="entry name" value="DUF4422"/>
    <property type="match status" value="1"/>
</dbReference>
<proteinExistence type="predicted"/>
<name>A0A967BAX7_9PROT</name>
<evidence type="ECO:0000259" key="1">
    <source>
        <dbReference type="Pfam" id="PF14393"/>
    </source>
</evidence>
<dbReference type="AlphaFoldDB" id="A0A967BAX7"/>
<dbReference type="Proteomes" id="UP000597459">
    <property type="component" value="Unassembled WGS sequence"/>
</dbReference>